<gene>
    <name evidence="2" type="ORF">LKE05_12625</name>
</gene>
<name>A0AAE3E0E8_9FIRM</name>
<evidence type="ECO:0000256" key="1">
    <source>
        <dbReference type="SAM" id="MobiDB-lite"/>
    </source>
</evidence>
<dbReference type="EMBL" id="JAJEQM010000021">
    <property type="protein sequence ID" value="MCC2211625.1"/>
    <property type="molecule type" value="Genomic_DNA"/>
</dbReference>
<feature type="region of interest" description="Disordered" evidence="1">
    <location>
        <begin position="48"/>
        <end position="67"/>
    </location>
</feature>
<dbReference type="AlphaFoldDB" id="A0AAE3E0E8"/>
<evidence type="ECO:0000313" key="3">
    <source>
        <dbReference type="Proteomes" id="UP001198242"/>
    </source>
</evidence>
<keyword evidence="3" id="KW-1185">Reference proteome</keyword>
<organism evidence="2 3">
    <name type="scientific">Hominilimicola fabiformis</name>
    <dbReference type="NCBI Taxonomy" id="2885356"/>
    <lineage>
        <taxon>Bacteria</taxon>
        <taxon>Bacillati</taxon>
        <taxon>Bacillota</taxon>
        <taxon>Clostridia</taxon>
        <taxon>Eubacteriales</taxon>
        <taxon>Oscillospiraceae</taxon>
        <taxon>Hominilimicola</taxon>
    </lineage>
</organism>
<dbReference type="RefSeq" id="WP_308457070.1">
    <property type="nucleotide sequence ID" value="NZ_JAJEQM010000021.1"/>
</dbReference>
<sequence length="67" mass="7552">MKIKITTSCSGLTFSFYEGQTVDVDKKIGEDLVQCGFAEEVRDTKITRRDTKSKTVQSKTEEENADD</sequence>
<reference evidence="2 3" key="1">
    <citation type="submission" date="2021-10" db="EMBL/GenBank/DDBJ databases">
        <title>Anaerobic single-cell dispensing facilitates the cultivation of human gut bacteria.</title>
        <authorList>
            <person name="Afrizal A."/>
        </authorList>
    </citation>
    <scope>NUCLEOTIDE SEQUENCE [LARGE SCALE GENOMIC DNA]</scope>
    <source>
        <strain evidence="2 3">CLA-AA-H232</strain>
    </source>
</reference>
<accession>A0AAE3E0E8</accession>
<proteinExistence type="predicted"/>
<evidence type="ECO:0000313" key="2">
    <source>
        <dbReference type="EMBL" id="MCC2211625.1"/>
    </source>
</evidence>
<dbReference type="Proteomes" id="UP001198242">
    <property type="component" value="Unassembled WGS sequence"/>
</dbReference>
<comment type="caution">
    <text evidence="2">The sequence shown here is derived from an EMBL/GenBank/DDBJ whole genome shotgun (WGS) entry which is preliminary data.</text>
</comment>
<protein>
    <submittedName>
        <fullName evidence="2">Uncharacterized protein</fullName>
    </submittedName>
</protein>